<accession>A0ABW5WEC7</accession>
<name>A0ABW5WEC7_9PSEU</name>
<comment type="caution">
    <text evidence="3">The sequence shown here is derived from an EMBL/GenBank/DDBJ whole genome shotgun (WGS) entry which is preliminary data.</text>
</comment>
<keyword evidence="1" id="KW-0560">Oxidoreductase</keyword>
<dbReference type="SUPFAM" id="SSF56176">
    <property type="entry name" value="FAD-binding/transporter-associated domain-like"/>
    <property type="match status" value="1"/>
</dbReference>
<dbReference type="PROSITE" id="PS51387">
    <property type="entry name" value="FAD_PCMH"/>
    <property type="match status" value="1"/>
</dbReference>
<dbReference type="Gene3D" id="3.30.43.10">
    <property type="entry name" value="Uridine Diphospho-n-acetylenolpyruvylglucosamine Reductase, domain 2"/>
    <property type="match status" value="1"/>
</dbReference>
<dbReference type="SUPFAM" id="SSF55447">
    <property type="entry name" value="CO dehydrogenase flavoprotein C-terminal domain-like"/>
    <property type="match status" value="1"/>
</dbReference>
<dbReference type="Pfam" id="PF03450">
    <property type="entry name" value="CO_deh_flav_C"/>
    <property type="match status" value="1"/>
</dbReference>
<dbReference type="Proteomes" id="UP001597478">
    <property type="component" value="Unassembled WGS sequence"/>
</dbReference>
<dbReference type="InterPro" id="IPR016167">
    <property type="entry name" value="FAD-bd_PCMH_sub1"/>
</dbReference>
<dbReference type="Pfam" id="PF00941">
    <property type="entry name" value="FAD_binding_5"/>
    <property type="match status" value="1"/>
</dbReference>
<sequence length="331" mass="35032">MIPFDYRRADDPAEAVATVAGNPRAAFLGGGTNLVDHMKLGVAEPDLLVDITRLPLDRIEELDDGGLRVGANVRNADFAAHPLVRSRYPVLAQALLAGASGQLRNLATTGGNLLQRTRCVYFQDVTTPCNKREPGQGCSALEGYTRYHAVLGASPHCVAVHPSDLAVALAALDAVVHVQGPAGPRTIPATEFHRLPGDRPDLDTVLEHGDLVTAVELPPLPFAARSRYRKARDRASYAFALVSLAAAVDLDGVVVRDVRLAFGGLAHAPWRARRAEAALRGRPATDEAFRAAADAELADASPLPGNGFKIPMARNMLAAVLGELTGSEEAA</sequence>
<keyword evidence="4" id="KW-1185">Reference proteome</keyword>
<protein>
    <submittedName>
        <fullName evidence="3">FAD binding domain-containing protein</fullName>
    </submittedName>
</protein>
<evidence type="ECO:0000313" key="3">
    <source>
        <dbReference type="EMBL" id="MFD2801524.1"/>
    </source>
</evidence>
<dbReference type="PANTHER" id="PTHR42659">
    <property type="entry name" value="XANTHINE DEHYDROGENASE SUBUNIT C-RELATED"/>
    <property type="match status" value="1"/>
</dbReference>
<gene>
    <name evidence="3" type="ORF">ACFS2C_19220</name>
</gene>
<dbReference type="Gene3D" id="3.30.390.50">
    <property type="entry name" value="CO dehydrogenase flavoprotein, C-terminal domain"/>
    <property type="match status" value="1"/>
</dbReference>
<dbReference type="InterPro" id="IPR016169">
    <property type="entry name" value="FAD-bd_PCMH_sub2"/>
</dbReference>
<evidence type="ECO:0000313" key="4">
    <source>
        <dbReference type="Proteomes" id="UP001597478"/>
    </source>
</evidence>
<dbReference type="InterPro" id="IPR016166">
    <property type="entry name" value="FAD-bd_PCMH"/>
</dbReference>
<dbReference type="InterPro" id="IPR036318">
    <property type="entry name" value="FAD-bd_PCMH-like_sf"/>
</dbReference>
<reference evidence="4" key="1">
    <citation type="journal article" date="2019" name="Int. J. Syst. Evol. Microbiol.">
        <title>The Global Catalogue of Microorganisms (GCM) 10K type strain sequencing project: providing services to taxonomists for standard genome sequencing and annotation.</title>
        <authorList>
            <consortium name="The Broad Institute Genomics Platform"/>
            <consortium name="The Broad Institute Genome Sequencing Center for Infectious Disease"/>
            <person name="Wu L."/>
            <person name="Ma J."/>
        </authorList>
    </citation>
    <scope>NUCLEOTIDE SEQUENCE [LARGE SCALE GENOMIC DNA]</scope>
    <source>
        <strain evidence="4">IBRC-M 10906</strain>
    </source>
</reference>
<evidence type="ECO:0000256" key="1">
    <source>
        <dbReference type="ARBA" id="ARBA00023002"/>
    </source>
</evidence>
<dbReference type="PANTHER" id="PTHR42659:SF1">
    <property type="entry name" value="OXIDOREDUCTASE"/>
    <property type="match status" value="1"/>
</dbReference>
<dbReference type="InterPro" id="IPR002346">
    <property type="entry name" value="Mopterin_DH_FAD-bd"/>
</dbReference>
<evidence type="ECO:0000259" key="2">
    <source>
        <dbReference type="PROSITE" id="PS51387"/>
    </source>
</evidence>
<dbReference type="Gene3D" id="3.30.465.10">
    <property type="match status" value="2"/>
</dbReference>
<dbReference type="SMART" id="SM01092">
    <property type="entry name" value="CO_deh_flav_C"/>
    <property type="match status" value="1"/>
</dbReference>
<organism evidence="3 4">
    <name type="scientific">Prauserella oleivorans</name>
    <dbReference type="NCBI Taxonomy" id="1478153"/>
    <lineage>
        <taxon>Bacteria</taxon>
        <taxon>Bacillati</taxon>
        <taxon>Actinomycetota</taxon>
        <taxon>Actinomycetes</taxon>
        <taxon>Pseudonocardiales</taxon>
        <taxon>Pseudonocardiaceae</taxon>
        <taxon>Prauserella</taxon>
    </lineage>
</organism>
<dbReference type="EMBL" id="JBHUOF010000030">
    <property type="protein sequence ID" value="MFD2801524.1"/>
    <property type="molecule type" value="Genomic_DNA"/>
</dbReference>
<dbReference type="InterPro" id="IPR005107">
    <property type="entry name" value="CO_DH_flav_C"/>
</dbReference>
<dbReference type="InterPro" id="IPR036683">
    <property type="entry name" value="CO_DH_flav_C_dom_sf"/>
</dbReference>
<feature type="domain" description="FAD-binding PCMH-type" evidence="2">
    <location>
        <begin position="1"/>
        <end position="222"/>
    </location>
</feature>
<proteinExistence type="predicted"/>
<dbReference type="InterPro" id="IPR051312">
    <property type="entry name" value="Diverse_Substr_Oxidored"/>
</dbReference>
<dbReference type="RefSeq" id="WP_377388255.1">
    <property type="nucleotide sequence ID" value="NZ_JBHSAN010000010.1"/>
</dbReference>